<dbReference type="InterPro" id="IPR004358">
    <property type="entry name" value="Sig_transdc_His_kin-like_C"/>
</dbReference>
<dbReference type="Gene3D" id="3.30.450.20">
    <property type="entry name" value="PAS domain"/>
    <property type="match status" value="1"/>
</dbReference>
<dbReference type="Pfam" id="PF00512">
    <property type="entry name" value="HisKA"/>
    <property type="match status" value="1"/>
</dbReference>
<dbReference type="EMBL" id="CP002160">
    <property type="protein sequence ID" value="ADL50732.1"/>
    <property type="molecule type" value="Genomic_DNA"/>
</dbReference>
<protein>
    <recommendedName>
        <fullName evidence="3">Stage 0 sporulation protein A homolog</fullName>
        <ecNumber evidence="2">2.7.13.3</ecNumber>
    </recommendedName>
</protein>
<dbReference type="Pfam" id="PF02518">
    <property type="entry name" value="HATPase_c"/>
    <property type="match status" value="1"/>
</dbReference>
<dbReference type="SMART" id="SM00448">
    <property type="entry name" value="REC"/>
    <property type="match status" value="1"/>
</dbReference>
<keyword evidence="13" id="KW-1185">Reference proteome</keyword>
<dbReference type="Pfam" id="PF13426">
    <property type="entry name" value="PAS_9"/>
    <property type="match status" value="1"/>
</dbReference>
<evidence type="ECO:0000256" key="3">
    <source>
        <dbReference type="ARBA" id="ARBA00018672"/>
    </source>
</evidence>
<accession>D9STB6</accession>
<sequence length="522" mass="58666">MINNLNNIFSKVFCSEDGSSLISHLLDNVPVGILISNPNKLGNPVLYANLSYIKSVKLNPDEIINRNLYDILSIGSDDATKLKIINISNTEENCTLEVVNLLANGDKVFNKVTKHPIYDSNNNLIYFLTYINDVTNEVQLKNIAKESSNLKSNFLSTISHEIRTPLNSIIGTIELLSENNSDSCNDSYLKLLKRSSTNLLKLIDEMLELQSPNANMNKNLFNFNQLINDSINKYVTTAEEKGLNFIYKFDNKIPETLIGDDEKLNRIISTLIDNAIKFTDKGEIIFDASIRHRSSNKVSINFMVKDTGAGIDDKQLPYIFDSFSQVISSPSQSWNGPELELAITKKHLAAMNGHISVDSKLDIGTTFIFDCEFELPTDIVTNETPNSIETATIPQSKNILLVDDSEDNRFLMKAFLKKTTLVVDTAENGEEAFEKFKNNNYDLILMDIQMPIMDGYTSTRLIRNYEIENNLPKTTISALTAYAFDEDIEKALEAGCNFVLTKPVKKAVLLDTIKDVLQMEVL</sequence>
<evidence type="ECO:0000259" key="9">
    <source>
        <dbReference type="PROSITE" id="PS50109"/>
    </source>
</evidence>
<evidence type="ECO:0000256" key="2">
    <source>
        <dbReference type="ARBA" id="ARBA00012438"/>
    </source>
</evidence>
<reference evidence="12 13" key="1">
    <citation type="submission" date="2010-08" db="EMBL/GenBank/DDBJ databases">
        <title>Complete sequence of Clostridium cellulovorans 743B.</title>
        <authorList>
            <consortium name="US DOE Joint Genome Institute"/>
            <person name="Lucas S."/>
            <person name="Copeland A."/>
            <person name="Lapidus A."/>
            <person name="Cheng J.-F."/>
            <person name="Bruce D."/>
            <person name="Goodwin L."/>
            <person name="Pitluck S."/>
            <person name="Chertkov O."/>
            <person name="Detter J.C."/>
            <person name="Han C."/>
            <person name="Tapia R."/>
            <person name="Land M."/>
            <person name="Hauser L."/>
            <person name="Chang Y.-J."/>
            <person name="Jeffries C."/>
            <person name="Kyrpides N."/>
            <person name="Ivanova N."/>
            <person name="Mikhailova N."/>
            <person name="Hemme C.L."/>
            <person name="Woyke T."/>
        </authorList>
    </citation>
    <scope>NUCLEOTIDE SEQUENCE [LARGE SCALE GENOMIC DNA]</scope>
    <source>
        <strain evidence="13">ATCC 35296 / DSM 3052 / OCM 3 / 743B</strain>
    </source>
</reference>
<keyword evidence="5 12" id="KW-0418">Kinase</keyword>
<keyword evidence="4 8" id="KW-0597">Phosphoprotein</keyword>
<feature type="domain" description="Histidine kinase" evidence="9">
    <location>
        <begin position="157"/>
        <end position="375"/>
    </location>
</feature>
<feature type="domain" description="Response regulatory" evidence="10">
    <location>
        <begin position="398"/>
        <end position="517"/>
    </location>
</feature>
<keyword evidence="6" id="KW-0902">Two-component regulatory system</keyword>
<dbReference type="STRING" id="573061.Clocel_0966"/>
<evidence type="ECO:0000313" key="13">
    <source>
        <dbReference type="Proteomes" id="UP000002730"/>
    </source>
</evidence>
<name>D9STB6_CLOC7</name>
<dbReference type="InterPro" id="IPR003661">
    <property type="entry name" value="HisK_dim/P_dom"/>
</dbReference>
<dbReference type="InterPro" id="IPR005467">
    <property type="entry name" value="His_kinase_dom"/>
</dbReference>
<dbReference type="HOGENOM" id="CLU_000445_114_15_9"/>
<dbReference type="PROSITE" id="PS50113">
    <property type="entry name" value="PAC"/>
    <property type="match status" value="1"/>
</dbReference>
<evidence type="ECO:0000259" key="11">
    <source>
        <dbReference type="PROSITE" id="PS50113"/>
    </source>
</evidence>
<evidence type="ECO:0000313" key="12">
    <source>
        <dbReference type="EMBL" id="ADL50732.1"/>
    </source>
</evidence>
<dbReference type="SUPFAM" id="SSF55785">
    <property type="entry name" value="PYP-like sensor domain (PAS domain)"/>
    <property type="match status" value="1"/>
</dbReference>
<dbReference type="InterPro" id="IPR036097">
    <property type="entry name" value="HisK_dim/P_sf"/>
</dbReference>
<evidence type="ECO:0000256" key="1">
    <source>
        <dbReference type="ARBA" id="ARBA00000085"/>
    </source>
</evidence>
<dbReference type="SMART" id="SM00387">
    <property type="entry name" value="HATPase_c"/>
    <property type="match status" value="1"/>
</dbReference>
<dbReference type="CDD" id="cd17546">
    <property type="entry name" value="REC_hyHK_CKI1_RcsC-like"/>
    <property type="match status" value="1"/>
</dbReference>
<dbReference type="InterPro" id="IPR000014">
    <property type="entry name" value="PAS"/>
</dbReference>
<evidence type="ECO:0000259" key="10">
    <source>
        <dbReference type="PROSITE" id="PS50110"/>
    </source>
</evidence>
<dbReference type="InterPro" id="IPR001789">
    <property type="entry name" value="Sig_transdc_resp-reg_receiver"/>
</dbReference>
<comment type="catalytic activity">
    <reaction evidence="1">
        <text>ATP + protein L-histidine = ADP + protein N-phospho-L-histidine.</text>
        <dbReference type="EC" id="2.7.13.3"/>
    </reaction>
</comment>
<dbReference type="SUPFAM" id="SSF52172">
    <property type="entry name" value="CheY-like"/>
    <property type="match status" value="1"/>
</dbReference>
<gene>
    <name evidence="12" type="ordered locus">Clocel_0966</name>
</gene>
<dbReference type="InterPro" id="IPR011006">
    <property type="entry name" value="CheY-like_superfamily"/>
</dbReference>
<dbReference type="Proteomes" id="UP000002730">
    <property type="component" value="Chromosome"/>
</dbReference>
<dbReference type="InterPro" id="IPR000700">
    <property type="entry name" value="PAS-assoc_C"/>
</dbReference>
<dbReference type="Pfam" id="PF00072">
    <property type="entry name" value="Response_reg"/>
    <property type="match status" value="1"/>
</dbReference>
<dbReference type="InterPro" id="IPR036890">
    <property type="entry name" value="HATPase_C_sf"/>
</dbReference>
<organism evidence="12 13">
    <name type="scientific">Clostridium cellulovorans (strain ATCC 35296 / DSM 3052 / OCM 3 / 743B)</name>
    <dbReference type="NCBI Taxonomy" id="573061"/>
    <lineage>
        <taxon>Bacteria</taxon>
        <taxon>Bacillati</taxon>
        <taxon>Bacillota</taxon>
        <taxon>Clostridia</taxon>
        <taxon>Eubacteriales</taxon>
        <taxon>Clostridiaceae</taxon>
        <taxon>Clostridium</taxon>
    </lineage>
</organism>
<evidence type="ECO:0000256" key="7">
    <source>
        <dbReference type="ARBA" id="ARBA00024867"/>
    </source>
</evidence>
<dbReference type="SMART" id="SM00388">
    <property type="entry name" value="HisKA"/>
    <property type="match status" value="1"/>
</dbReference>
<dbReference type="SUPFAM" id="SSF55874">
    <property type="entry name" value="ATPase domain of HSP90 chaperone/DNA topoisomerase II/histidine kinase"/>
    <property type="match status" value="1"/>
</dbReference>
<evidence type="ECO:0000256" key="5">
    <source>
        <dbReference type="ARBA" id="ARBA00022777"/>
    </source>
</evidence>
<dbReference type="PANTHER" id="PTHR45339:SF3">
    <property type="entry name" value="HISTIDINE KINASE"/>
    <property type="match status" value="1"/>
</dbReference>
<dbReference type="InterPro" id="IPR003594">
    <property type="entry name" value="HATPase_dom"/>
</dbReference>
<dbReference type="Gene3D" id="3.30.565.10">
    <property type="entry name" value="Histidine kinase-like ATPase, C-terminal domain"/>
    <property type="match status" value="1"/>
</dbReference>
<dbReference type="PROSITE" id="PS50109">
    <property type="entry name" value="HIS_KIN"/>
    <property type="match status" value="1"/>
</dbReference>
<dbReference type="Gene3D" id="3.40.50.2300">
    <property type="match status" value="1"/>
</dbReference>
<dbReference type="GO" id="GO:0000155">
    <property type="term" value="F:phosphorelay sensor kinase activity"/>
    <property type="evidence" value="ECO:0007669"/>
    <property type="project" value="InterPro"/>
</dbReference>
<dbReference type="PANTHER" id="PTHR45339">
    <property type="entry name" value="HYBRID SIGNAL TRANSDUCTION HISTIDINE KINASE J"/>
    <property type="match status" value="1"/>
</dbReference>
<dbReference type="AlphaFoldDB" id="D9STB6"/>
<dbReference type="OrthoDB" id="9790669at2"/>
<dbReference type="Gene3D" id="1.10.287.130">
    <property type="match status" value="1"/>
</dbReference>
<dbReference type="eggNOG" id="COG0642">
    <property type="taxonomic scope" value="Bacteria"/>
</dbReference>
<evidence type="ECO:0000256" key="4">
    <source>
        <dbReference type="ARBA" id="ARBA00022553"/>
    </source>
</evidence>
<comment type="function">
    <text evidence="7">May play the central regulatory role in sporulation. It may be an element of the effector pathway responsible for the activation of sporulation genes in response to nutritional stress. Spo0A may act in concert with spo0H (a sigma factor) to control the expression of some genes that are critical to the sporulation process.</text>
</comment>
<keyword evidence="5 12" id="KW-0808">Transferase</keyword>
<evidence type="ECO:0000256" key="6">
    <source>
        <dbReference type="ARBA" id="ARBA00023012"/>
    </source>
</evidence>
<dbReference type="KEGG" id="ccb:Clocel_0966"/>
<dbReference type="CDD" id="cd00130">
    <property type="entry name" value="PAS"/>
    <property type="match status" value="1"/>
</dbReference>
<dbReference type="PROSITE" id="PS50110">
    <property type="entry name" value="RESPONSE_REGULATORY"/>
    <property type="match status" value="1"/>
</dbReference>
<dbReference type="EC" id="2.7.13.3" evidence="2"/>
<dbReference type="CDD" id="cd00082">
    <property type="entry name" value="HisKA"/>
    <property type="match status" value="1"/>
</dbReference>
<dbReference type="InterPro" id="IPR035965">
    <property type="entry name" value="PAS-like_dom_sf"/>
</dbReference>
<dbReference type="SUPFAM" id="SSF47384">
    <property type="entry name" value="Homodimeric domain of signal transducing histidine kinase"/>
    <property type="match status" value="1"/>
</dbReference>
<dbReference type="PRINTS" id="PR00344">
    <property type="entry name" value="BCTRLSENSOR"/>
</dbReference>
<dbReference type="RefSeq" id="WP_010076421.1">
    <property type="nucleotide sequence ID" value="NC_014393.1"/>
</dbReference>
<evidence type="ECO:0000256" key="8">
    <source>
        <dbReference type="PROSITE-ProRule" id="PRU00169"/>
    </source>
</evidence>
<feature type="modified residue" description="4-aspartylphosphate" evidence="8">
    <location>
        <position position="447"/>
    </location>
</feature>
<proteinExistence type="predicted"/>
<feature type="domain" description="PAC" evidence="11">
    <location>
        <begin position="92"/>
        <end position="146"/>
    </location>
</feature>